<feature type="compositionally biased region" description="Pro residues" evidence="1">
    <location>
        <begin position="1"/>
        <end position="12"/>
    </location>
</feature>
<dbReference type="Proteomes" id="UP000050761">
    <property type="component" value="Unassembled WGS sequence"/>
</dbReference>
<evidence type="ECO:0000313" key="2">
    <source>
        <dbReference type="EMBL" id="VDO67895.1"/>
    </source>
</evidence>
<dbReference type="EMBL" id="UZAH01025645">
    <property type="protein sequence ID" value="VDO67895.1"/>
    <property type="molecule type" value="Genomic_DNA"/>
</dbReference>
<reference evidence="4" key="2">
    <citation type="submission" date="2019-09" db="UniProtKB">
        <authorList>
            <consortium name="WormBaseParasite"/>
        </authorList>
    </citation>
    <scope>IDENTIFICATION</scope>
</reference>
<dbReference type="AlphaFoldDB" id="A0A3P8B5G9"/>
<protein>
    <submittedName>
        <fullName evidence="4">Anaphase-promoting complex subunit 13</fullName>
    </submittedName>
</protein>
<evidence type="ECO:0000256" key="1">
    <source>
        <dbReference type="SAM" id="MobiDB-lite"/>
    </source>
</evidence>
<evidence type="ECO:0000313" key="3">
    <source>
        <dbReference type="Proteomes" id="UP000050761"/>
    </source>
</evidence>
<proteinExistence type="predicted"/>
<keyword evidence="3" id="KW-1185">Reference proteome</keyword>
<gene>
    <name evidence="2" type="ORF">HPBE_LOCUS6346</name>
</gene>
<sequence length="206" mass="22854">MDSPPDLSPNAPPTGFEDTHSYFANLQAPPAPASTASTGQASTEGSVDSSGFEKVDHDVLEEYGQQFVNEMQQALFGKPHDEADVSGGFGGDQLDLDAGFLLVGRKSFRITDHDEIHVLERTAPEIDEAPPITGRRHHNADDDDDDDEAWLSLFGLSDLDYPRAKVSDRLDDIHKNSIVWSVSIDGDRYYKNELQIRVERPRLFPD</sequence>
<accession>A0A3P8B5G9</accession>
<feature type="region of interest" description="Disordered" evidence="1">
    <location>
        <begin position="1"/>
        <end position="51"/>
    </location>
</feature>
<name>A0A3P8B5G9_HELPZ</name>
<reference evidence="2 3" key="1">
    <citation type="submission" date="2018-11" db="EMBL/GenBank/DDBJ databases">
        <authorList>
            <consortium name="Pathogen Informatics"/>
        </authorList>
    </citation>
    <scope>NUCLEOTIDE SEQUENCE [LARGE SCALE GENOMIC DNA]</scope>
</reference>
<dbReference type="OrthoDB" id="5850546at2759"/>
<dbReference type="WBParaSite" id="HPBE_0000634501-mRNA-1">
    <property type="protein sequence ID" value="HPBE_0000634501-mRNA-1"/>
    <property type="gene ID" value="HPBE_0000634501"/>
</dbReference>
<organism evidence="2">
    <name type="scientific">Heligmosomoides polygyrus</name>
    <name type="common">Parasitic roundworm</name>
    <dbReference type="NCBI Taxonomy" id="6339"/>
    <lineage>
        <taxon>Eukaryota</taxon>
        <taxon>Metazoa</taxon>
        <taxon>Ecdysozoa</taxon>
        <taxon>Nematoda</taxon>
        <taxon>Chromadorea</taxon>
        <taxon>Rhabditida</taxon>
        <taxon>Rhabditina</taxon>
        <taxon>Rhabditomorpha</taxon>
        <taxon>Strongyloidea</taxon>
        <taxon>Heligmosomidae</taxon>
        <taxon>Heligmosomoides</taxon>
    </lineage>
</organism>
<feature type="compositionally biased region" description="Low complexity" evidence="1">
    <location>
        <begin position="33"/>
        <end position="43"/>
    </location>
</feature>
<evidence type="ECO:0000313" key="4">
    <source>
        <dbReference type="WBParaSite" id="HPBE_0000634501-mRNA-1"/>
    </source>
</evidence>